<dbReference type="Gene3D" id="3.30.1150.10">
    <property type="match status" value="1"/>
</dbReference>
<dbReference type="NCBIfam" id="TIGR01352">
    <property type="entry name" value="tonB_Cterm"/>
    <property type="match status" value="1"/>
</dbReference>
<comment type="caution">
    <text evidence="12">The sequence shown here is derived from an EMBL/GenBank/DDBJ whole genome shotgun (WGS) entry which is preliminary data.</text>
</comment>
<dbReference type="Proteomes" id="UP000297713">
    <property type="component" value="Unassembled WGS sequence"/>
</dbReference>
<evidence type="ECO:0000313" key="13">
    <source>
        <dbReference type="Proteomes" id="UP000297713"/>
    </source>
</evidence>
<dbReference type="GO" id="GO:0031992">
    <property type="term" value="F:energy transducer activity"/>
    <property type="evidence" value="ECO:0007669"/>
    <property type="project" value="TreeGrafter"/>
</dbReference>
<dbReference type="AlphaFoldDB" id="A0A4Y8PF54"/>
<dbReference type="PROSITE" id="PS52015">
    <property type="entry name" value="TONB_CTD"/>
    <property type="match status" value="1"/>
</dbReference>
<comment type="similarity">
    <text evidence="2">Belongs to the TonB family.</text>
</comment>
<dbReference type="GO" id="GO:0055085">
    <property type="term" value="P:transmembrane transport"/>
    <property type="evidence" value="ECO:0007669"/>
    <property type="project" value="InterPro"/>
</dbReference>
<dbReference type="PANTHER" id="PTHR33446">
    <property type="entry name" value="PROTEIN TONB-RELATED"/>
    <property type="match status" value="1"/>
</dbReference>
<keyword evidence="4" id="KW-1003">Cell membrane</keyword>
<evidence type="ECO:0000256" key="4">
    <source>
        <dbReference type="ARBA" id="ARBA00022475"/>
    </source>
</evidence>
<reference evidence="12 13" key="1">
    <citation type="submission" date="2016-05" db="EMBL/GenBank/DDBJ databases">
        <title>Diversity and Homogeneity among Thermoacidophilic Verrucomicrobia Methanotrophs Linked with Geographical Origin.</title>
        <authorList>
            <person name="Erikstad H.-A."/>
            <person name="Smestad N.B."/>
            <person name="Ceballos R.M."/>
            <person name="Birkeland N.-K."/>
        </authorList>
    </citation>
    <scope>NUCLEOTIDE SEQUENCE [LARGE SCALE GENOMIC DNA]</scope>
    <source>
        <strain evidence="12 13">Phi</strain>
    </source>
</reference>
<name>A0A4Y8PF54_9BACT</name>
<evidence type="ECO:0000256" key="3">
    <source>
        <dbReference type="ARBA" id="ARBA00022448"/>
    </source>
</evidence>
<gene>
    <name evidence="12" type="ORF">A7Q10_07620</name>
</gene>
<dbReference type="SUPFAM" id="SSF74653">
    <property type="entry name" value="TolA/TonB C-terminal domain"/>
    <property type="match status" value="1"/>
</dbReference>
<evidence type="ECO:0000256" key="6">
    <source>
        <dbReference type="ARBA" id="ARBA00022692"/>
    </source>
</evidence>
<proteinExistence type="inferred from homology"/>
<evidence type="ECO:0000256" key="7">
    <source>
        <dbReference type="ARBA" id="ARBA00022927"/>
    </source>
</evidence>
<evidence type="ECO:0000256" key="5">
    <source>
        <dbReference type="ARBA" id="ARBA00022519"/>
    </source>
</evidence>
<dbReference type="InterPro" id="IPR037682">
    <property type="entry name" value="TonB_C"/>
</dbReference>
<dbReference type="Pfam" id="PF03544">
    <property type="entry name" value="TonB_C"/>
    <property type="match status" value="1"/>
</dbReference>
<protein>
    <submittedName>
        <fullName evidence="12">Energy transducer TonB</fullName>
    </submittedName>
</protein>
<dbReference type="EMBL" id="LXQC01000136">
    <property type="protein sequence ID" value="TFE68948.1"/>
    <property type="molecule type" value="Genomic_DNA"/>
</dbReference>
<keyword evidence="9 10" id="KW-0472">Membrane</keyword>
<dbReference type="PANTHER" id="PTHR33446:SF2">
    <property type="entry name" value="PROTEIN TONB"/>
    <property type="match status" value="1"/>
</dbReference>
<dbReference type="InterPro" id="IPR006260">
    <property type="entry name" value="TonB/TolA_C"/>
</dbReference>
<feature type="domain" description="TonB C-terminal" evidence="11">
    <location>
        <begin position="140"/>
        <end position="231"/>
    </location>
</feature>
<sequence>MIKVLKNQAKGYFTSEPLLTRDDERIFRPTEGFYQKYLKPIHISTETWGWILSVLFHALLLFGIGLSLLPKSSPQMPAIPPAMIELVPSVEPQQPQQKIEPQQQPTIHPDDMVKAIVQKPKAIQKKPAPKPQPPVSQRVTAMAMPDYLRNPPPVYPEEARRKGEQGVVYIWVKISPAGTVSSLSVYRSSGFADLDGAAVDAVKRWRFHPAKSGNTPVESQAIVPVQFHLTK</sequence>
<evidence type="ECO:0000256" key="2">
    <source>
        <dbReference type="ARBA" id="ARBA00006555"/>
    </source>
</evidence>
<dbReference type="InterPro" id="IPR051045">
    <property type="entry name" value="TonB-dependent_transducer"/>
</dbReference>
<dbReference type="GO" id="GO:0015031">
    <property type="term" value="P:protein transport"/>
    <property type="evidence" value="ECO:0007669"/>
    <property type="project" value="UniProtKB-KW"/>
</dbReference>
<evidence type="ECO:0000313" key="12">
    <source>
        <dbReference type="EMBL" id="TFE68948.1"/>
    </source>
</evidence>
<keyword evidence="13" id="KW-1185">Reference proteome</keyword>
<keyword evidence="5" id="KW-0997">Cell inner membrane</keyword>
<keyword evidence="7" id="KW-0653">Protein transport</keyword>
<feature type="transmembrane region" description="Helical" evidence="10">
    <location>
        <begin position="48"/>
        <end position="69"/>
    </location>
</feature>
<organism evidence="12 13">
    <name type="scientific">Methylacidiphilum caldifontis</name>
    <dbReference type="NCBI Taxonomy" id="2795386"/>
    <lineage>
        <taxon>Bacteria</taxon>
        <taxon>Pseudomonadati</taxon>
        <taxon>Verrucomicrobiota</taxon>
        <taxon>Methylacidiphilae</taxon>
        <taxon>Methylacidiphilales</taxon>
        <taxon>Methylacidiphilaceae</taxon>
        <taxon>Methylacidiphilum (ex Ratnadevi et al. 2023)</taxon>
    </lineage>
</organism>
<comment type="subcellular location">
    <subcellularLocation>
        <location evidence="1">Cell inner membrane</location>
        <topology evidence="1">Single-pass membrane protein</topology>
        <orientation evidence="1">Periplasmic side</orientation>
    </subcellularLocation>
</comment>
<evidence type="ECO:0000256" key="1">
    <source>
        <dbReference type="ARBA" id="ARBA00004383"/>
    </source>
</evidence>
<keyword evidence="6 10" id="KW-0812">Transmembrane</keyword>
<keyword evidence="8 10" id="KW-1133">Transmembrane helix</keyword>
<evidence type="ECO:0000256" key="8">
    <source>
        <dbReference type="ARBA" id="ARBA00022989"/>
    </source>
</evidence>
<evidence type="ECO:0000259" key="11">
    <source>
        <dbReference type="PROSITE" id="PS52015"/>
    </source>
</evidence>
<dbReference type="OrthoDB" id="190496at2"/>
<keyword evidence="3" id="KW-0813">Transport</keyword>
<dbReference type="GO" id="GO:0098797">
    <property type="term" value="C:plasma membrane protein complex"/>
    <property type="evidence" value="ECO:0007669"/>
    <property type="project" value="TreeGrafter"/>
</dbReference>
<dbReference type="RefSeq" id="WP_134439928.1">
    <property type="nucleotide sequence ID" value="NZ_LXQC01000136.1"/>
</dbReference>
<evidence type="ECO:0000256" key="9">
    <source>
        <dbReference type="ARBA" id="ARBA00023136"/>
    </source>
</evidence>
<evidence type="ECO:0000256" key="10">
    <source>
        <dbReference type="SAM" id="Phobius"/>
    </source>
</evidence>
<accession>A0A4Y8PF54</accession>